<feature type="compositionally biased region" description="Basic and acidic residues" evidence="1">
    <location>
        <begin position="553"/>
        <end position="583"/>
    </location>
</feature>
<feature type="compositionally biased region" description="Polar residues" evidence="1">
    <location>
        <begin position="304"/>
        <end position="316"/>
    </location>
</feature>
<feature type="region of interest" description="Disordered" evidence="1">
    <location>
        <begin position="355"/>
        <end position="484"/>
    </location>
</feature>
<dbReference type="OrthoDB" id="9932926at2759"/>
<reference evidence="3" key="2">
    <citation type="submission" date="2012-08" db="EMBL/GenBank/DDBJ databases">
        <title>Genome sequence of Kazachstania naganishii.</title>
        <authorList>
            <person name="Gordon J.L."/>
            <person name="Armisen D."/>
            <person name="Proux-Wera E."/>
            <person name="OhEigeartaigh S.S."/>
            <person name="Byrne K.P."/>
            <person name="Wolfe K.H."/>
        </authorList>
    </citation>
    <scope>NUCLEOTIDE SEQUENCE [LARGE SCALE GENOMIC DNA]</scope>
    <source>
        <strain evidence="3">ATCC MYA-139 / BCRC 22969 / CBS 8797 / CCRC 22969 / KCTC 17520 / NBRC 10181 / NCYC 3082</strain>
    </source>
</reference>
<feature type="compositionally biased region" description="Basic and acidic residues" evidence="1">
    <location>
        <begin position="381"/>
        <end position="395"/>
    </location>
</feature>
<accession>J7RWE3</accession>
<feature type="region of interest" description="Disordered" evidence="1">
    <location>
        <begin position="33"/>
        <end position="98"/>
    </location>
</feature>
<feature type="compositionally biased region" description="Polar residues" evidence="1">
    <location>
        <begin position="78"/>
        <end position="92"/>
    </location>
</feature>
<dbReference type="InterPro" id="IPR036249">
    <property type="entry name" value="Thioredoxin-like_sf"/>
</dbReference>
<proteinExistence type="predicted"/>
<sequence length="1043" mass="114803">MDTVSSEISKNSPGTLDLEALINATDSVTAEFLNSRAKNQKSKKKGKKMKKKKKTKENLEESVTATGDEIPNEKTKESTSTVVESLIPNTNDNENKKIQKTSAIVNLNSLLKESADKPVKVNLVETDSHKNDNGHDLESSDTIENPKTLGNDQSGVMVKEANPAIVENDRKVDDREIVLDPTTPSDTAQKGNSEQNPTVKDDPVIFSNKTNTADATTEKNSMESKVDFGSNAENAKDTSNIATSSKTKDSSSVEPNCEQEKLSPTTLNIPNKEAASLETQDLSRSATLKESKLESVTAADLPKQGSTEKIIDSSTDLAAKSRISTLRKKGLSKSPVIKDFAFNLQQATTGEKKLIDSAQIVHNDDSNTTPNEPKGTASEELAEKTQHPSPKPHDIEELDPEQNSSTGKDNDLSDSIDKSKEKGIRNQPQLAEKVFSEIKKTNIEWKHGSDESESGNMVNDASKDDVKFENTDEQEEVINAEKKDENLTKKAREVETDFVTTKPSTTMTKANVGALDISSKLDTNVQKSKLPEGQKEQCIDKERDNIIEEDENDTKKKVKEGVSEGNKDGTVKKENHDVTEKIDNITNNDEAESIIEESKDSTKKKEMENVTEEDKSGMKEKEIDGAAEKDKGDAIERETEDVTAKNKNDITKKAIESVTEEEDDQKATINVSEIDSQNDDTKESGGSDIVASDNKVSDSEKKISQREDATGESSQTPDKAFTTEENVSQGTEPVLTVTDENSITDDPELEKNATEQAHNEIMPLDTTGDATSEKDVETSRKDTESEPTSSDTTLPLDKEVIDDEKRTKERASEKPKLDNVHPTTGKDVEEANSTELKSVDAKSESIPQESDTATQDLKDDETQELSLGDSPPEMETKPATKSNTKSTLDELFAETDAFLKELEMVDDSELNALAQSLDKEDKPRSGNPQTPVAEPSPTVIKQSDITAMLSKEPVYIYTSLAGGGFHMIPRTNRLATILTANKVEFTYRDLGTDDEARKVWKTYSRGRLLPAVVRGRDDIIGNWEEIEDLNEEYKVREAIYSTL</sequence>
<feature type="compositionally biased region" description="Polar residues" evidence="1">
    <location>
        <begin position="711"/>
        <end position="731"/>
    </location>
</feature>
<feature type="compositionally biased region" description="Polar residues" evidence="1">
    <location>
        <begin position="277"/>
        <end position="286"/>
    </location>
</feature>
<evidence type="ECO:0000313" key="2">
    <source>
        <dbReference type="EMBL" id="CCK69322.1"/>
    </source>
</evidence>
<dbReference type="Gene3D" id="3.40.30.10">
    <property type="entry name" value="Glutaredoxin"/>
    <property type="match status" value="1"/>
</dbReference>
<feature type="compositionally biased region" description="Polar residues" evidence="1">
    <location>
        <begin position="182"/>
        <end position="198"/>
    </location>
</feature>
<feature type="compositionally biased region" description="Basic and acidic residues" evidence="1">
    <location>
        <begin position="126"/>
        <end position="138"/>
    </location>
</feature>
<dbReference type="SUPFAM" id="SSF52833">
    <property type="entry name" value="Thioredoxin-like"/>
    <property type="match status" value="1"/>
</dbReference>
<dbReference type="KEGG" id="kng:KNAG_0C02110"/>
<dbReference type="PROSITE" id="PS51354">
    <property type="entry name" value="GLUTAREDOXIN_2"/>
    <property type="match status" value="1"/>
</dbReference>
<feature type="compositionally biased region" description="Basic and acidic residues" evidence="1">
    <location>
        <begin position="796"/>
        <end position="829"/>
    </location>
</feature>
<dbReference type="STRING" id="1071383.J7RWE3"/>
<dbReference type="eggNOG" id="KOG1181">
    <property type="taxonomic scope" value="Eukaryota"/>
</dbReference>
<feature type="compositionally biased region" description="Basic and acidic residues" evidence="1">
    <location>
        <begin position="434"/>
        <end position="450"/>
    </location>
</feature>
<dbReference type="HOGENOM" id="CLU_292223_0_0_1"/>
<feature type="compositionally biased region" description="Basic and acidic residues" evidence="1">
    <location>
        <begin position="529"/>
        <end position="546"/>
    </location>
</feature>
<feature type="region of interest" description="Disordered" evidence="1">
    <location>
        <begin position="917"/>
        <end position="938"/>
    </location>
</feature>
<name>J7RWE3_HUIN7</name>
<reference evidence="2 3" key="1">
    <citation type="journal article" date="2011" name="Proc. Natl. Acad. Sci. U.S.A.">
        <title>Evolutionary erosion of yeast sex chromosomes by mating-type switching accidents.</title>
        <authorList>
            <person name="Gordon J.L."/>
            <person name="Armisen D."/>
            <person name="Proux-Wera E."/>
            <person name="Oheigeartaigh S.S."/>
            <person name="Byrne K.P."/>
            <person name="Wolfe K.H."/>
        </authorList>
    </citation>
    <scope>NUCLEOTIDE SEQUENCE [LARGE SCALE GENOMIC DNA]</scope>
    <source>
        <strain evidence="3">ATCC MYA-139 / BCRC 22969 / CBS 8797 / CCRC 22969 / KCTC 17520 / NBRC 10181 / NCYC 3082</strain>
    </source>
</reference>
<keyword evidence="3" id="KW-1185">Reference proteome</keyword>
<feature type="compositionally biased region" description="Polar residues" evidence="1">
    <location>
        <begin position="845"/>
        <end position="855"/>
    </location>
</feature>
<feature type="compositionally biased region" description="Polar residues" evidence="1">
    <location>
        <begin position="140"/>
        <end position="154"/>
    </location>
</feature>
<dbReference type="OMA" id="ICHKCAY"/>
<dbReference type="GeneID" id="34525002"/>
<feature type="compositionally biased region" description="Low complexity" evidence="1">
    <location>
        <begin position="786"/>
        <end position="795"/>
    </location>
</feature>
<evidence type="ECO:0000256" key="1">
    <source>
        <dbReference type="SAM" id="MobiDB-lite"/>
    </source>
</evidence>
<dbReference type="EMBL" id="HE978316">
    <property type="protein sequence ID" value="CCK69322.1"/>
    <property type="molecule type" value="Genomic_DNA"/>
</dbReference>
<feature type="region of interest" description="Disordered" evidence="1">
    <location>
        <begin position="124"/>
        <end position="318"/>
    </location>
</feature>
<dbReference type="AlphaFoldDB" id="J7RWE3"/>
<feature type="compositionally biased region" description="Basic and acidic residues" evidence="1">
    <location>
        <begin position="695"/>
        <end position="709"/>
    </location>
</feature>
<protein>
    <submittedName>
        <fullName evidence="2">Uncharacterized protein</fullName>
    </submittedName>
</protein>
<organism evidence="2 3">
    <name type="scientific">Huiozyma naganishii (strain ATCC MYA-139 / BCRC 22969 / CBS 8797 / KCTC 17520 / NBRC 10181 / NCYC 3082 / Yp74L-3)</name>
    <name type="common">Yeast</name>
    <name type="synonym">Kazachstania naganishii</name>
    <dbReference type="NCBI Taxonomy" id="1071383"/>
    <lineage>
        <taxon>Eukaryota</taxon>
        <taxon>Fungi</taxon>
        <taxon>Dikarya</taxon>
        <taxon>Ascomycota</taxon>
        <taxon>Saccharomycotina</taxon>
        <taxon>Saccharomycetes</taxon>
        <taxon>Saccharomycetales</taxon>
        <taxon>Saccharomycetaceae</taxon>
        <taxon>Huiozyma</taxon>
    </lineage>
</organism>
<feature type="compositionally biased region" description="Polar residues" evidence="1">
    <location>
        <begin position="231"/>
        <end position="245"/>
    </location>
</feature>
<feature type="compositionally biased region" description="Basic and acidic residues" evidence="1">
    <location>
        <begin position="596"/>
        <end position="655"/>
    </location>
</feature>
<feature type="compositionally biased region" description="Basic and acidic residues" evidence="1">
    <location>
        <begin position="216"/>
        <end position="226"/>
    </location>
</feature>
<dbReference type="Proteomes" id="UP000006310">
    <property type="component" value="Chromosome 3"/>
</dbReference>
<feature type="compositionally biased region" description="Basic and acidic residues" evidence="1">
    <location>
        <begin position="408"/>
        <end position="424"/>
    </location>
</feature>
<evidence type="ECO:0000313" key="3">
    <source>
        <dbReference type="Proteomes" id="UP000006310"/>
    </source>
</evidence>
<dbReference type="RefSeq" id="XP_022463568.1">
    <property type="nucleotide sequence ID" value="XM_022606921.1"/>
</dbReference>
<gene>
    <name evidence="2" type="primary">KNAG0C02110</name>
    <name evidence="2" type="ordered locus">KNAG_0C02110</name>
</gene>
<feature type="compositionally biased region" description="Basic residues" evidence="1">
    <location>
        <begin position="38"/>
        <end position="55"/>
    </location>
</feature>
<feature type="compositionally biased region" description="Basic and acidic residues" evidence="1">
    <location>
        <begin position="461"/>
        <end position="470"/>
    </location>
</feature>
<feature type="compositionally biased region" description="Basic and acidic residues" evidence="1">
    <location>
        <begin position="771"/>
        <end position="784"/>
    </location>
</feature>
<feature type="region of interest" description="Disordered" evidence="1">
    <location>
        <begin position="526"/>
        <end position="887"/>
    </location>
</feature>
<feature type="compositionally biased region" description="Basic and acidic residues" evidence="1">
    <location>
        <begin position="167"/>
        <end position="178"/>
    </location>
</feature>